<organism evidence="1 2">
    <name type="scientific">Plakobranchus ocellatus</name>
    <dbReference type="NCBI Taxonomy" id="259542"/>
    <lineage>
        <taxon>Eukaryota</taxon>
        <taxon>Metazoa</taxon>
        <taxon>Spiralia</taxon>
        <taxon>Lophotrochozoa</taxon>
        <taxon>Mollusca</taxon>
        <taxon>Gastropoda</taxon>
        <taxon>Heterobranchia</taxon>
        <taxon>Euthyneura</taxon>
        <taxon>Panpulmonata</taxon>
        <taxon>Sacoglossa</taxon>
        <taxon>Placobranchoidea</taxon>
        <taxon>Plakobranchidae</taxon>
        <taxon>Plakobranchus</taxon>
    </lineage>
</organism>
<sequence length="118" mass="13398">MVSFKNNIPVASAVCGAVYAWDESQVKFTVLVTPGQKGQIYYFFNFVVRRYQTLTARGIRPLATPRDYRPLPLRCRSITSCFASPLWLFTISRGAVNKISRVPWQHVKAVGHTLANDY</sequence>
<keyword evidence="2" id="KW-1185">Reference proteome</keyword>
<comment type="caution">
    <text evidence="1">The sequence shown here is derived from an EMBL/GenBank/DDBJ whole genome shotgun (WGS) entry which is preliminary data.</text>
</comment>
<evidence type="ECO:0000313" key="1">
    <source>
        <dbReference type="EMBL" id="GFO20289.1"/>
    </source>
</evidence>
<reference evidence="1 2" key="1">
    <citation type="journal article" date="2021" name="Elife">
        <title>Chloroplast acquisition without the gene transfer in kleptoplastic sea slugs, Plakobranchus ocellatus.</title>
        <authorList>
            <person name="Maeda T."/>
            <person name="Takahashi S."/>
            <person name="Yoshida T."/>
            <person name="Shimamura S."/>
            <person name="Takaki Y."/>
            <person name="Nagai Y."/>
            <person name="Toyoda A."/>
            <person name="Suzuki Y."/>
            <person name="Arimoto A."/>
            <person name="Ishii H."/>
            <person name="Satoh N."/>
            <person name="Nishiyama T."/>
            <person name="Hasebe M."/>
            <person name="Maruyama T."/>
            <person name="Minagawa J."/>
            <person name="Obokata J."/>
            <person name="Shigenobu S."/>
        </authorList>
    </citation>
    <scope>NUCLEOTIDE SEQUENCE [LARGE SCALE GENOMIC DNA]</scope>
</reference>
<evidence type="ECO:0000313" key="2">
    <source>
        <dbReference type="Proteomes" id="UP000735302"/>
    </source>
</evidence>
<accession>A0AAV4BN31</accession>
<proteinExistence type="predicted"/>
<dbReference type="AlphaFoldDB" id="A0AAV4BN31"/>
<gene>
    <name evidence="1" type="ORF">PoB_004679400</name>
</gene>
<dbReference type="Proteomes" id="UP000735302">
    <property type="component" value="Unassembled WGS sequence"/>
</dbReference>
<dbReference type="EMBL" id="BLXT01005154">
    <property type="protein sequence ID" value="GFO20289.1"/>
    <property type="molecule type" value="Genomic_DNA"/>
</dbReference>
<name>A0AAV4BN31_9GAST</name>
<protein>
    <submittedName>
        <fullName evidence="1">Uncharacterized protein</fullName>
    </submittedName>
</protein>